<evidence type="ECO:0000256" key="2">
    <source>
        <dbReference type="ARBA" id="ARBA00022448"/>
    </source>
</evidence>
<feature type="domain" description="ABC transmembrane type-1" evidence="8">
    <location>
        <begin position="110"/>
        <end position="311"/>
    </location>
</feature>
<evidence type="ECO:0000256" key="4">
    <source>
        <dbReference type="ARBA" id="ARBA00022692"/>
    </source>
</evidence>
<feature type="transmembrane region" description="Helical" evidence="7">
    <location>
        <begin position="290"/>
        <end position="311"/>
    </location>
</feature>
<feature type="transmembrane region" description="Helical" evidence="7">
    <location>
        <begin position="152"/>
        <end position="170"/>
    </location>
</feature>
<dbReference type="InterPro" id="IPR035906">
    <property type="entry name" value="MetI-like_sf"/>
</dbReference>
<comment type="similarity">
    <text evidence="7">Belongs to the binding-protein-dependent transport system permease family.</text>
</comment>
<evidence type="ECO:0000256" key="6">
    <source>
        <dbReference type="ARBA" id="ARBA00023136"/>
    </source>
</evidence>
<feature type="transmembrane region" description="Helical" evidence="7">
    <location>
        <begin position="114"/>
        <end position="140"/>
    </location>
</feature>
<proteinExistence type="inferred from homology"/>
<dbReference type="PANTHER" id="PTHR43386:SF1">
    <property type="entry name" value="D,D-DIPEPTIDE TRANSPORT SYSTEM PERMEASE PROTEIN DDPC-RELATED"/>
    <property type="match status" value="1"/>
</dbReference>
<evidence type="ECO:0000313" key="10">
    <source>
        <dbReference type="Proteomes" id="UP000295388"/>
    </source>
</evidence>
<gene>
    <name evidence="9" type="ORF">EV643_10314</name>
</gene>
<dbReference type="Gene3D" id="1.10.3720.10">
    <property type="entry name" value="MetI-like"/>
    <property type="match status" value="1"/>
</dbReference>
<keyword evidence="3" id="KW-1003">Cell membrane</keyword>
<keyword evidence="6 7" id="KW-0472">Membrane</keyword>
<dbReference type="GO" id="GO:0005886">
    <property type="term" value="C:plasma membrane"/>
    <property type="evidence" value="ECO:0007669"/>
    <property type="project" value="UniProtKB-SubCell"/>
</dbReference>
<sequence length="325" mass="34804">MTAVTDPVAAAGTRSASRTRSPGRLALARLRRDRVSVAAGVFVALVLLASVFAPLICRVLGVDTERHIELLSLTNLGFPEGRFGGMSWDHPLGIEPKTGRDLLALLLYGSRTSLLIAFGATAVSVLLGIVFGLWAGYFGGWVDTVISRSTEVLMAFPVFLFSIALLAVLGNLDRVWFLTGNGLRMAILIFVIGFFSFPYTARLMRSQVLSLRTREFVAAARVMGSTNRRILVRELLPNLTGPIIVLTSLSIPTTVLAEAGLSFLGVGISPPATSWGQLLGAASRTFVVDPAYMLFPGLCMVATVLAFNLLGDGIRDAFDPKSTKS</sequence>
<evidence type="ECO:0000256" key="7">
    <source>
        <dbReference type="RuleBase" id="RU363032"/>
    </source>
</evidence>
<feature type="transmembrane region" description="Helical" evidence="7">
    <location>
        <begin position="243"/>
        <end position="270"/>
    </location>
</feature>
<dbReference type="OrthoDB" id="8906042at2"/>
<comment type="subcellular location">
    <subcellularLocation>
        <location evidence="1 7">Cell membrane</location>
        <topology evidence="1 7">Multi-pass membrane protein</topology>
    </subcellularLocation>
</comment>
<feature type="transmembrane region" description="Helical" evidence="7">
    <location>
        <begin position="35"/>
        <end position="56"/>
    </location>
</feature>
<dbReference type="Pfam" id="PF12911">
    <property type="entry name" value="OppC_N"/>
    <property type="match status" value="1"/>
</dbReference>
<dbReference type="EMBL" id="SNWQ01000003">
    <property type="protein sequence ID" value="TDO51277.1"/>
    <property type="molecule type" value="Genomic_DNA"/>
</dbReference>
<comment type="caution">
    <text evidence="9">The sequence shown here is derived from an EMBL/GenBank/DDBJ whole genome shotgun (WGS) entry which is preliminary data.</text>
</comment>
<dbReference type="InterPro" id="IPR050366">
    <property type="entry name" value="BP-dependent_transpt_permease"/>
</dbReference>
<dbReference type="Proteomes" id="UP000295388">
    <property type="component" value="Unassembled WGS sequence"/>
</dbReference>
<dbReference type="Pfam" id="PF00528">
    <property type="entry name" value="BPD_transp_1"/>
    <property type="match status" value="1"/>
</dbReference>
<evidence type="ECO:0000256" key="1">
    <source>
        <dbReference type="ARBA" id="ARBA00004651"/>
    </source>
</evidence>
<reference evidence="9 10" key="1">
    <citation type="submission" date="2019-03" db="EMBL/GenBank/DDBJ databases">
        <title>Genomic Encyclopedia of Type Strains, Phase III (KMG-III): the genomes of soil and plant-associated and newly described type strains.</title>
        <authorList>
            <person name="Whitman W."/>
        </authorList>
    </citation>
    <scope>NUCLEOTIDE SEQUENCE [LARGE SCALE GENOMIC DNA]</scope>
    <source>
        <strain evidence="9 10">VKM Ac-2527</strain>
    </source>
</reference>
<dbReference type="RefSeq" id="WP_133799249.1">
    <property type="nucleotide sequence ID" value="NZ_SNWQ01000003.1"/>
</dbReference>
<evidence type="ECO:0000256" key="5">
    <source>
        <dbReference type="ARBA" id="ARBA00022989"/>
    </source>
</evidence>
<evidence type="ECO:0000256" key="3">
    <source>
        <dbReference type="ARBA" id="ARBA00022475"/>
    </source>
</evidence>
<keyword evidence="2 7" id="KW-0813">Transport</keyword>
<evidence type="ECO:0000313" key="9">
    <source>
        <dbReference type="EMBL" id="TDO51277.1"/>
    </source>
</evidence>
<keyword evidence="10" id="KW-1185">Reference proteome</keyword>
<dbReference type="SUPFAM" id="SSF161098">
    <property type="entry name" value="MetI-like"/>
    <property type="match status" value="1"/>
</dbReference>
<dbReference type="PROSITE" id="PS50928">
    <property type="entry name" value="ABC_TM1"/>
    <property type="match status" value="1"/>
</dbReference>
<dbReference type="PANTHER" id="PTHR43386">
    <property type="entry name" value="OLIGOPEPTIDE TRANSPORT SYSTEM PERMEASE PROTEIN APPC"/>
    <property type="match status" value="1"/>
</dbReference>
<dbReference type="CDD" id="cd06261">
    <property type="entry name" value="TM_PBP2"/>
    <property type="match status" value="1"/>
</dbReference>
<name>A0A4R6KJ11_9ACTN</name>
<keyword evidence="5 7" id="KW-1133">Transmembrane helix</keyword>
<feature type="transmembrane region" description="Helical" evidence="7">
    <location>
        <begin position="182"/>
        <end position="201"/>
    </location>
</feature>
<organism evidence="9 10">
    <name type="scientific">Kribbella caucasensis</name>
    <dbReference type="NCBI Taxonomy" id="2512215"/>
    <lineage>
        <taxon>Bacteria</taxon>
        <taxon>Bacillati</taxon>
        <taxon>Actinomycetota</taxon>
        <taxon>Actinomycetes</taxon>
        <taxon>Propionibacteriales</taxon>
        <taxon>Kribbellaceae</taxon>
        <taxon>Kribbella</taxon>
    </lineage>
</organism>
<keyword evidence="4 7" id="KW-0812">Transmembrane</keyword>
<evidence type="ECO:0000259" key="8">
    <source>
        <dbReference type="PROSITE" id="PS50928"/>
    </source>
</evidence>
<dbReference type="InterPro" id="IPR000515">
    <property type="entry name" value="MetI-like"/>
</dbReference>
<protein>
    <submittedName>
        <fullName evidence="9">Peptide/nickel transport system permease protein/oligopeptide transport system permease protein</fullName>
    </submittedName>
</protein>
<dbReference type="GO" id="GO:0055085">
    <property type="term" value="P:transmembrane transport"/>
    <property type="evidence" value="ECO:0007669"/>
    <property type="project" value="InterPro"/>
</dbReference>
<accession>A0A4R6KJ11</accession>
<dbReference type="InterPro" id="IPR025966">
    <property type="entry name" value="OppC_N"/>
</dbReference>
<dbReference type="AlphaFoldDB" id="A0A4R6KJ11"/>